<dbReference type="InterPro" id="IPR036388">
    <property type="entry name" value="WH-like_DNA-bd_sf"/>
</dbReference>
<dbReference type="GO" id="GO:0003700">
    <property type="term" value="F:DNA-binding transcription factor activity"/>
    <property type="evidence" value="ECO:0007669"/>
    <property type="project" value="InterPro"/>
</dbReference>
<dbReference type="PANTHER" id="PTHR30346:SF0">
    <property type="entry name" value="HCA OPERON TRANSCRIPTIONAL ACTIVATOR HCAR"/>
    <property type="match status" value="1"/>
</dbReference>
<protein>
    <recommendedName>
        <fullName evidence="5">HTH lysR-type domain-containing protein</fullName>
    </recommendedName>
</protein>
<dbReference type="SUPFAM" id="SSF53850">
    <property type="entry name" value="Periplasmic binding protein-like II"/>
    <property type="match status" value="1"/>
</dbReference>
<evidence type="ECO:0000256" key="3">
    <source>
        <dbReference type="ARBA" id="ARBA00023125"/>
    </source>
</evidence>
<dbReference type="STRING" id="1837282.A6F49_06875"/>
<evidence type="ECO:0000313" key="6">
    <source>
        <dbReference type="EMBL" id="OAV62425.1"/>
    </source>
</evidence>
<accession>A0A1B7M1J0</accession>
<dbReference type="Gene3D" id="1.10.10.10">
    <property type="entry name" value="Winged helix-like DNA-binding domain superfamily/Winged helix DNA-binding domain"/>
    <property type="match status" value="1"/>
</dbReference>
<organism evidence="6 7">
    <name type="scientific">Enteractinococcus helveticum</name>
    <dbReference type="NCBI Taxonomy" id="1837282"/>
    <lineage>
        <taxon>Bacteria</taxon>
        <taxon>Bacillati</taxon>
        <taxon>Actinomycetota</taxon>
        <taxon>Actinomycetes</taxon>
        <taxon>Micrococcales</taxon>
        <taxon>Micrococcaceae</taxon>
    </lineage>
</organism>
<dbReference type="SUPFAM" id="SSF46785">
    <property type="entry name" value="Winged helix' DNA-binding domain"/>
    <property type="match status" value="1"/>
</dbReference>
<keyword evidence="2" id="KW-0805">Transcription regulation</keyword>
<comment type="similarity">
    <text evidence="1">Belongs to the LysR transcriptional regulatory family.</text>
</comment>
<evidence type="ECO:0000256" key="2">
    <source>
        <dbReference type="ARBA" id="ARBA00023015"/>
    </source>
</evidence>
<dbReference type="InterPro" id="IPR036390">
    <property type="entry name" value="WH_DNA-bd_sf"/>
</dbReference>
<dbReference type="Pfam" id="PF00126">
    <property type="entry name" value="HTH_1"/>
    <property type="match status" value="1"/>
</dbReference>
<dbReference type="Pfam" id="PF03466">
    <property type="entry name" value="LysR_substrate"/>
    <property type="match status" value="1"/>
</dbReference>
<dbReference type="PRINTS" id="PR00039">
    <property type="entry name" value="HTHLYSR"/>
</dbReference>
<comment type="caution">
    <text evidence="6">The sequence shown here is derived from an EMBL/GenBank/DDBJ whole genome shotgun (WGS) entry which is preliminary data.</text>
</comment>
<proteinExistence type="inferred from homology"/>
<dbReference type="PROSITE" id="PS50931">
    <property type="entry name" value="HTH_LYSR"/>
    <property type="match status" value="1"/>
</dbReference>
<sequence length="315" mass="34441">MDPFRFTLRQLQHFIAAAEVGTVTAAAAQVHISQAAMSQSLNELERAVGQQLMVRTRSHGIQLTSSGRRFLADARELVARAADVQQEMIDRSEELVGPLDIGIYSAVAPFWVPFLAEHFIVPNPQVSVRIVEGDGKALQRQMLEGRFDAVFTHTGHLIDGVRHQVIRKGQGYALVAPSHRLAGRTSATIAEFGDDPYVLLDVPAVSENQLPKLRAGGIEPNIQWRSTSFEAVRGLVARGLGWSVLVQRPPVDVSYDGLPLVTIPLENFEPSDICIAFVQQRHSRRLTELIAVCTAEGARLDAQTASNRAPNTASS</sequence>
<dbReference type="Proteomes" id="UP000078292">
    <property type="component" value="Unassembled WGS sequence"/>
</dbReference>
<dbReference type="AlphaFoldDB" id="A0A1B7M1J0"/>
<evidence type="ECO:0000259" key="5">
    <source>
        <dbReference type="PROSITE" id="PS50931"/>
    </source>
</evidence>
<dbReference type="GO" id="GO:0003677">
    <property type="term" value="F:DNA binding"/>
    <property type="evidence" value="ECO:0007669"/>
    <property type="project" value="UniProtKB-KW"/>
</dbReference>
<dbReference type="OrthoDB" id="3461141at2"/>
<keyword evidence="3" id="KW-0238">DNA-binding</keyword>
<keyword evidence="4" id="KW-0804">Transcription</keyword>
<evidence type="ECO:0000256" key="1">
    <source>
        <dbReference type="ARBA" id="ARBA00009437"/>
    </source>
</evidence>
<dbReference type="EMBL" id="LXEY01000012">
    <property type="protein sequence ID" value="OAV62425.1"/>
    <property type="molecule type" value="Genomic_DNA"/>
</dbReference>
<evidence type="ECO:0000313" key="7">
    <source>
        <dbReference type="Proteomes" id="UP000078292"/>
    </source>
</evidence>
<dbReference type="Gene3D" id="3.40.190.10">
    <property type="entry name" value="Periplasmic binding protein-like II"/>
    <property type="match status" value="2"/>
</dbReference>
<dbReference type="InterPro" id="IPR005119">
    <property type="entry name" value="LysR_subst-bd"/>
</dbReference>
<keyword evidence="7" id="KW-1185">Reference proteome</keyword>
<dbReference type="InterPro" id="IPR000847">
    <property type="entry name" value="LysR_HTH_N"/>
</dbReference>
<dbReference type="RefSeq" id="WP_052504716.1">
    <property type="nucleotide sequence ID" value="NZ_LXEY01000012.1"/>
</dbReference>
<name>A0A1B7M1J0_9MICC</name>
<gene>
    <name evidence="6" type="ORF">A6F49_06875</name>
</gene>
<reference evidence="6 7" key="1">
    <citation type="submission" date="2016-04" db="EMBL/GenBank/DDBJ databases">
        <title>First whole genome shotgun sequence of the bacterium Enteractinococcus sp. strain UASWS1574.</title>
        <authorList>
            <person name="Crovadore J."/>
            <person name="Chablais R."/>
            <person name="Lefort F."/>
        </authorList>
    </citation>
    <scope>NUCLEOTIDE SEQUENCE [LARGE SCALE GENOMIC DNA]</scope>
    <source>
        <strain evidence="6 7">UASWS1574</strain>
    </source>
</reference>
<evidence type="ECO:0000256" key="4">
    <source>
        <dbReference type="ARBA" id="ARBA00023163"/>
    </source>
</evidence>
<feature type="domain" description="HTH lysR-type" evidence="5">
    <location>
        <begin position="6"/>
        <end position="64"/>
    </location>
</feature>
<dbReference type="PANTHER" id="PTHR30346">
    <property type="entry name" value="TRANSCRIPTIONAL DUAL REGULATOR HCAR-RELATED"/>
    <property type="match status" value="1"/>
</dbReference>
<dbReference type="GO" id="GO:0032993">
    <property type="term" value="C:protein-DNA complex"/>
    <property type="evidence" value="ECO:0007669"/>
    <property type="project" value="TreeGrafter"/>
</dbReference>